<evidence type="ECO:0000256" key="2">
    <source>
        <dbReference type="SAM" id="MobiDB-lite"/>
    </source>
</evidence>
<keyword evidence="1" id="KW-0175">Coiled coil</keyword>
<feature type="coiled-coil region" evidence="1">
    <location>
        <begin position="278"/>
        <end position="310"/>
    </location>
</feature>
<accession>A0ABY8UMY9</accession>
<keyword evidence="4" id="KW-1185">Reference proteome</keyword>
<evidence type="ECO:0000313" key="3">
    <source>
        <dbReference type="EMBL" id="WIA22354.1"/>
    </source>
</evidence>
<sequence length="400" mass="44237">MARKGGSTQAQQQQQQQQQQQEQDSGTELAVEGPDGSLLQAVQPKIDQQEQQEPDTDTVQELLAGNYSEEIVNEVRRYGAPQWEQTESSLDPVDDIGVYYDYDFKLPPQVHDDYVAAARDEIISLELMKRPVDPAIKAQIEQRRQLVEGRHAEDVRWMKHKAYYKGVAKVRAAKKQLEQLEAEEAEEAAAAAAAAAGGSTAGAAAQAAKPQPSKSSSSSKPRNRLAMYSEGEFLEEISDPSEWEAGWNEASYANHPEVLQQLRSAFAGSLGLHYVSPQQQAAREAVAAAAAAEEAEQQAQAAQLEAAREAWLAKHSPYQAYTPEYLARQKRQQQLDAHRRHKQQAFWLSLGLAVGSNVVRWWSARGGKQQQRRRRGNEAGAEGGSRRSTRPATPLMAVAE</sequence>
<dbReference type="Proteomes" id="UP001244341">
    <property type="component" value="Chromosome 14b"/>
</dbReference>
<evidence type="ECO:0000313" key="4">
    <source>
        <dbReference type="Proteomes" id="UP001244341"/>
    </source>
</evidence>
<feature type="region of interest" description="Disordered" evidence="2">
    <location>
        <begin position="202"/>
        <end position="223"/>
    </location>
</feature>
<feature type="region of interest" description="Disordered" evidence="2">
    <location>
        <begin position="1"/>
        <end position="56"/>
    </location>
</feature>
<protein>
    <submittedName>
        <fullName evidence="3">Uncharacterized protein</fullName>
    </submittedName>
</protein>
<organism evidence="3 4">
    <name type="scientific">Tetradesmus obliquus</name>
    <name type="common">Green alga</name>
    <name type="synonym">Acutodesmus obliquus</name>
    <dbReference type="NCBI Taxonomy" id="3088"/>
    <lineage>
        <taxon>Eukaryota</taxon>
        <taxon>Viridiplantae</taxon>
        <taxon>Chlorophyta</taxon>
        <taxon>core chlorophytes</taxon>
        <taxon>Chlorophyceae</taxon>
        <taxon>CS clade</taxon>
        <taxon>Sphaeropleales</taxon>
        <taxon>Scenedesmaceae</taxon>
        <taxon>Tetradesmus</taxon>
    </lineage>
</organism>
<feature type="coiled-coil region" evidence="1">
    <location>
        <begin position="167"/>
        <end position="195"/>
    </location>
</feature>
<feature type="compositionally biased region" description="Low complexity" evidence="2">
    <location>
        <begin position="9"/>
        <end position="23"/>
    </location>
</feature>
<gene>
    <name evidence="3" type="ORF">OEZ85_004664</name>
</gene>
<proteinExistence type="predicted"/>
<dbReference type="EMBL" id="CP126221">
    <property type="protein sequence ID" value="WIA22354.1"/>
    <property type="molecule type" value="Genomic_DNA"/>
</dbReference>
<evidence type="ECO:0000256" key="1">
    <source>
        <dbReference type="SAM" id="Coils"/>
    </source>
</evidence>
<feature type="compositionally biased region" description="Low complexity" evidence="2">
    <location>
        <begin position="202"/>
        <end position="220"/>
    </location>
</feature>
<feature type="region of interest" description="Disordered" evidence="2">
    <location>
        <begin position="365"/>
        <end position="400"/>
    </location>
</feature>
<name>A0ABY8UMY9_TETOB</name>
<reference evidence="3 4" key="1">
    <citation type="submission" date="2023-05" db="EMBL/GenBank/DDBJ databases">
        <title>A 100% complete, gapless, phased diploid assembly of the Scenedesmus obliquus UTEX 3031 genome.</title>
        <authorList>
            <person name="Biondi T.C."/>
            <person name="Hanschen E.R."/>
            <person name="Kwon T."/>
            <person name="Eng W."/>
            <person name="Kruse C.P.S."/>
            <person name="Koehler S.I."/>
            <person name="Kunde Y."/>
            <person name="Gleasner C.D."/>
            <person name="You Mak K.T."/>
            <person name="Polle J."/>
            <person name="Hovde B.T."/>
            <person name="Starkenburg S.R."/>
        </authorList>
    </citation>
    <scope>NUCLEOTIDE SEQUENCE [LARGE SCALE GENOMIC DNA]</scope>
    <source>
        <strain evidence="3 4">DOE0152z</strain>
    </source>
</reference>